<keyword evidence="2" id="KW-0812">Transmembrane</keyword>
<dbReference type="EMBL" id="JANTEZ010000002">
    <property type="protein sequence ID" value="MCS5714230.1"/>
    <property type="molecule type" value="Genomic_DNA"/>
</dbReference>
<keyword evidence="2" id="KW-1133">Transmembrane helix</keyword>
<feature type="transmembrane region" description="Helical" evidence="2">
    <location>
        <begin position="50"/>
        <end position="78"/>
    </location>
</feature>
<accession>A0ABT2GDG7</accession>
<reference evidence="3" key="1">
    <citation type="submission" date="2022-08" db="EMBL/GenBank/DDBJ databases">
        <authorList>
            <person name="Deng Y."/>
            <person name="Han X.-F."/>
            <person name="Zhang Y.-Q."/>
        </authorList>
    </citation>
    <scope>NUCLEOTIDE SEQUENCE</scope>
    <source>
        <strain evidence="3">CPCC 205716</strain>
    </source>
</reference>
<organism evidence="3 4">
    <name type="scientific">Herbiconiux gentiana</name>
    <dbReference type="NCBI Taxonomy" id="2970912"/>
    <lineage>
        <taxon>Bacteria</taxon>
        <taxon>Bacillati</taxon>
        <taxon>Actinomycetota</taxon>
        <taxon>Actinomycetes</taxon>
        <taxon>Micrococcales</taxon>
        <taxon>Microbacteriaceae</taxon>
        <taxon>Herbiconiux</taxon>
    </lineage>
</organism>
<gene>
    <name evidence="3" type="ORF">NVV95_06645</name>
</gene>
<feature type="region of interest" description="Disordered" evidence="1">
    <location>
        <begin position="1"/>
        <end position="22"/>
    </location>
</feature>
<evidence type="ECO:0000313" key="3">
    <source>
        <dbReference type="EMBL" id="MCS5714230.1"/>
    </source>
</evidence>
<protein>
    <submittedName>
        <fullName evidence="3">Uncharacterized protein</fullName>
    </submittedName>
</protein>
<dbReference type="RefSeq" id="WP_259485754.1">
    <property type="nucleotide sequence ID" value="NZ_JANTEZ010000002.1"/>
</dbReference>
<comment type="caution">
    <text evidence="3">The sequence shown here is derived from an EMBL/GenBank/DDBJ whole genome shotgun (WGS) entry which is preliminary data.</text>
</comment>
<keyword evidence="4" id="KW-1185">Reference proteome</keyword>
<keyword evidence="2" id="KW-0472">Membrane</keyword>
<evidence type="ECO:0000313" key="4">
    <source>
        <dbReference type="Proteomes" id="UP001165580"/>
    </source>
</evidence>
<evidence type="ECO:0000256" key="1">
    <source>
        <dbReference type="SAM" id="MobiDB-lite"/>
    </source>
</evidence>
<sequence length="89" mass="8540">MVEPGSASVPSPGYAPASPDDMGQLIAAGETEVTDRPGVRAAQAGISLGVLLAIVVPAAALVLGAALTAIVASVSLWIPGLVLGVVGAP</sequence>
<dbReference type="Proteomes" id="UP001165580">
    <property type="component" value="Unassembled WGS sequence"/>
</dbReference>
<evidence type="ECO:0000256" key="2">
    <source>
        <dbReference type="SAM" id="Phobius"/>
    </source>
</evidence>
<proteinExistence type="predicted"/>
<name>A0ABT2GDG7_9MICO</name>